<evidence type="ECO:0000256" key="2">
    <source>
        <dbReference type="SAM" id="Phobius"/>
    </source>
</evidence>
<evidence type="ECO:0000256" key="1">
    <source>
        <dbReference type="SAM" id="MobiDB-lite"/>
    </source>
</evidence>
<keyword evidence="2" id="KW-0812">Transmembrane</keyword>
<keyword evidence="2" id="KW-1133">Transmembrane helix</keyword>
<gene>
    <name evidence="4" type="primary">LOC127139342</name>
</gene>
<dbReference type="AlphaFoldDB" id="A0AAJ8AZK5"/>
<dbReference type="Proteomes" id="UP000694890">
    <property type="component" value="Unplaced"/>
</dbReference>
<keyword evidence="2" id="KW-0472">Membrane</keyword>
<feature type="transmembrane region" description="Helical" evidence="2">
    <location>
        <begin position="348"/>
        <end position="369"/>
    </location>
</feature>
<proteinExistence type="predicted"/>
<dbReference type="RefSeq" id="XP_050923229.1">
    <property type="nucleotide sequence ID" value="XM_051067272.1"/>
</dbReference>
<sequence length="414" mass="46088">MEASFQATAMMEMQVEGAELTQQLAHKTPPRVPPKPTSKSPTQPSLVAKVTGGRQQSPSPVRHVKAPTPTPVRPVKSPITARKQVAVGADVLPPWKQGDYRAEASYTTMTTVTGISTVTQLGQEQRWEQQVTGVKEPQTIQMESESSEAPGNLSFTLNSEVLDDTASHEEEMVCDPDFHHSDSYGDEFNTSQGGVSESFDDQDATSSVEEECETFQSHVGMPPDGVGNDETAYEMCFSPSYISEDLSSVFHHKDSSPVSNGEPVHLNPTQGTFTFHYREEEIPLGLNPERWCYRDPNQDVHPAIQLPEEKVPLGLSRASVAPSSFLSTFTASFFHFLWWSCHLSSPSAVFALFMMLFIFFQLITVFVTACQTDEHVLSSSDKLKQLSEYVYTHTSIQAKLHIYYHNFCFSDSRQ</sequence>
<feature type="region of interest" description="Disordered" evidence="1">
    <location>
        <begin position="1"/>
        <end position="75"/>
    </location>
</feature>
<feature type="transmembrane region" description="Helical" evidence="2">
    <location>
        <begin position="320"/>
        <end position="341"/>
    </location>
</feature>
<accession>A0AAJ8AZK5</accession>
<organism evidence="3 4">
    <name type="scientific">Lates calcarifer</name>
    <name type="common">Barramundi</name>
    <name type="synonym">Holocentrus calcarifer</name>
    <dbReference type="NCBI Taxonomy" id="8187"/>
    <lineage>
        <taxon>Eukaryota</taxon>
        <taxon>Metazoa</taxon>
        <taxon>Chordata</taxon>
        <taxon>Craniata</taxon>
        <taxon>Vertebrata</taxon>
        <taxon>Euteleostomi</taxon>
        <taxon>Actinopterygii</taxon>
        <taxon>Neopterygii</taxon>
        <taxon>Teleostei</taxon>
        <taxon>Neoteleostei</taxon>
        <taxon>Acanthomorphata</taxon>
        <taxon>Carangaria</taxon>
        <taxon>Carangaria incertae sedis</taxon>
        <taxon>Centropomidae</taxon>
        <taxon>Lates</taxon>
    </lineage>
</organism>
<name>A0AAJ8AZK5_LATCA</name>
<dbReference type="KEGG" id="lcf:127139342"/>
<evidence type="ECO:0000313" key="3">
    <source>
        <dbReference type="Proteomes" id="UP000694890"/>
    </source>
</evidence>
<dbReference type="GeneID" id="127139342"/>
<reference evidence="4" key="1">
    <citation type="submission" date="2025-08" db="UniProtKB">
        <authorList>
            <consortium name="RefSeq"/>
        </authorList>
    </citation>
    <scope>IDENTIFICATION</scope>
    <source>
        <tissue evidence="4">Brain</tissue>
    </source>
</reference>
<protein>
    <submittedName>
        <fullName evidence="4">Uncharacterized protein LOC127139342</fullName>
    </submittedName>
</protein>
<evidence type="ECO:0000313" key="4">
    <source>
        <dbReference type="RefSeq" id="XP_050923229.1"/>
    </source>
</evidence>